<organism evidence="2 3">
    <name type="scientific">Fusarium sarcochroum</name>
    <dbReference type="NCBI Taxonomy" id="1208366"/>
    <lineage>
        <taxon>Eukaryota</taxon>
        <taxon>Fungi</taxon>
        <taxon>Dikarya</taxon>
        <taxon>Ascomycota</taxon>
        <taxon>Pezizomycotina</taxon>
        <taxon>Sordariomycetes</taxon>
        <taxon>Hypocreomycetidae</taxon>
        <taxon>Hypocreales</taxon>
        <taxon>Nectriaceae</taxon>
        <taxon>Fusarium</taxon>
        <taxon>Fusarium lateritium species complex</taxon>
    </lineage>
</organism>
<name>A0A8H4WZK6_9HYPO</name>
<accession>A0A8H4WZK6</accession>
<feature type="region of interest" description="Disordered" evidence="1">
    <location>
        <begin position="474"/>
        <end position="493"/>
    </location>
</feature>
<reference evidence="2" key="1">
    <citation type="journal article" date="2020" name="BMC Genomics">
        <title>Correction to: Identification and distribution of gene clusters required for synthesis of sphingolipid metabolism inhibitors in diverse species of the filamentous fungus Fusarium.</title>
        <authorList>
            <person name="Kim H.S."/>
            <person name="Lohmar J.M."/>
            <person name="Busman M."/>
            <person name="Brown D.W."/>
            <person name="Naumann T.A."/>
            <person name="Divon H.H."/>
            <person name="Lysoe E."/>
            <person name="Uhlig S."/>
            <person name="Proctor R.H."/>
        </authorList>
    </citation>
    <scope>NUCLEOTIDE SEQUENCE</scope>
    <source>
        <strain evidence="2">NRRL 20472</strain>
    </source>
</reference>
<gene>
    <name evidence="2" type="ORF">FSARC_11521</name>
</gene>
<keyword evidence="3" id="KW-1185">Reference proteome</keyword>
<evidence type="ECO:0000313" key="2">
    <source>
        <dbReference type="EMBL" id="KAF4956643.1"/>
    </source>
</evidence>
<sequence length="534" mass="62282">MDHRMNDDLAQTAGEDPDLVEELDHFLDQKGSMSSQAATWATINPQKSSPFFNCLPPEIRIKIYRHALSEHDTYFDRQGHALVPIPEPRWLMCELPENTHKPALSHSSLKDITDVFHYFQDDKYPHNFEYEDVVPKWIRPGTAPRRFQYTELPRTCRRVFIEARDLLMQNATIRLFLADGYPNRSPSTPLDKNQGIFGMERMTRYAANRITSMEIHLNQPLLEDDFLHAFRYHENLRCIKNLRIILSHYDWGILPEGSSPQLTPYGSGRAYQDGQAMKHMELTKDHAPKDPRPIPPIPYNARDEEEVPSRYWGTWGEAICLMPNLRRFTIDFEDSEEWFDTFDKLTEWAQRVWTFRLGGKMKGFYLSAQGNAIKKYSWRGPTMNWTAVCGYHTDQQPESSRTFTESDTLGGLSRSEYIDRHSKSEKSQKLEEYADIMDRYTDMPNCCAECSRLDDLGLGKRMYTFSVTWTARKLEPEDGDDPDIPGPDDLKDSWPEVRRDVLVTTSPRQFFSRKLQSSSEMPRAWRDTRFLGLS</sequence>
<proteinExistence type="predicted"/>
<comment type="caution">
    <text evidence="2">The sequence shown here is derived from an EMBL/GenBank/DDBJ whole genome shotgun (WGS) entry which is preliminary data.</text>
</comment>
<dbReference type="Proteomes" id="UP000622797">
    <property type="component" value="Unassembled WGS sequence"/>
</dbReference>
<protein>
    <submittedName>
        <fullName evidence="2">Uncharacterized protein</fullName>
    </submittedName>
</protein>
<reference evidence="2" key="2">
    <citation type="submission" date="2020-05" db="EMBL/GenBank/DDBJ databases">
        <authorList>
            <person name="Kim H.-S."/>
            <person name="Proctor R.H."/>
            <person name="Brown D.W."/>
        </authorList>
    </citation>
    <scope>NUCLEOTIDE SEQUENCE</scope>
    <source>
        <strain evidence="2">NRRL 20472</strain>
    </source>
</reference>
<dbReference type="EMBL" id="JABEXW010000749">
    <property type="protein sequence ID" value="KAF4956643.1"/>
    <property type="molecule type" value="Genomic_DNA"/>
</dbReference>
<dbReference type="OrthoDB" id="288942at2759"/>
<dbReference type="AlphaFoldDB" id="A0A8H4WZK6"/>
<evidence type="ECO:0000256" key="1">
    <source>
        <dbReference type="SAM" id="MobiDB-lite"/>
    </source>
</evidence>
<evidence type="ECO:0000313" key="3">
    <source>
        <dbReference type="Proteomes" id="UP000622797"/>
    </source>
</evidence>